<dbReference type="OrthoDB" id="2420454at2759"/>
<evidence type="ECO:0000259" key="4">
    <source>
        <dbReference type="Pfam" id="PF03061"/>
    </source>
</evidence>
<dbReference type="InterPro" id="IPR050563">
    <property type="entry name" value="4-hydroxybenzoyl-CoA_TE"/>
</dbReference>
<dbReference type="EMBL" id="KZ819602">
    <property type="protein sequence ID" value="PWN36913.1"/>
    <property type="molecule type" value="Genomic_DNA"/>
</dbReference>
<dbReference type="InParanoid" id="A0A316VKP1"/>
<dbReference type="PANTHER" id="PTHR31793:SF27">
    <property type="entry name" value="NOVEL THIOESTERASE SUPERFAMILY DOMAIN AND SAPOSIN A-TYPE DOMAIN CONTAINING PROTEIN (0610012H03RIK)"/>
    <property type="match status" value="1"/>
</dbReference>
<reference evidence="5 6" key="1">
    <citation type="journal article" date="2018" name="Mol. Biol. Evol.">
        <title>Broad Genomic Sampling Reveals a Smut Pathogenic Ancestry of the Fungal Clade Ustilaginomycotina.</title>
        <authorList>
            <person name="Kijpornyongpan T."/>
            <person name="Mondo S.J."/>
            <person name="Barry K."/>
            <person name="Sandor L."/>
            <person name="Lee J."/>
            <person name="Lipzen A."/>
            <person name="Pangilinan J."/>
            <person name="LaButti K."/>
            <person name="Hainaut M."/>
            <person name="Henrissat B."/>
            <person name="Grigoriev I.V."/>
            <person name="Spatafora J.W."/>
            <person name="Aime M.C."/>
        </authorList>
    </citation>
    <scope>NUCLEOTIDE SEQUENCE [LARGE SCALE GENOMIC DNA]</scope>
    <source>
        <strain evidence="5 6">MCA 3882</strain>
    </source>
</reference>
<proteinExistence type="inferred from homology"/>
<evidence type="ECO:0000256" key="1">
    <source>
        <dbReference type="ARBA" id="ARBA00005953"/>
    </source>
</evidence>
<dbReference type="GO" id="GO:0047617">
    <property type="term" value="F:fatty acyl-CoA hydrolase activity"/>
    <property type="evidence" value="ECO:0007669"/>
    <property type="project" value="TreeGrafter"/>
</dbReference>
<dbReference type="RefSeq" id="XP_025357215.1">
    <property type="nucleotide sequence ID" value="XM_025501565.1"/>
</dbReference>
<dbReference type="AlphaFoldDB" id="A0A316VKP1"/>
<dbReference type="Pfam" id="PF03061">
    <property type="entry name" value="4HBT"/>
    <property type="match status" value="1"/>
</dbReference>
<feature type="region of interest" description="Disordered" evidence="3">
    <location>
        <begin position="59"/>
        <end position="86"/>
    </location>
</feature>
<keyword evidence="6" id="KW-1185">Reference proteome</keyword>
<accession>A0A316VKP1</accession>
<dbReference type="InterPro" id="IPR006683">
    <property type="entry name" value="Thioestr_dom"/>
</dbReference>
<protein>
    <recommendedName>
        <fullName evidence="4">Thioesterase domain-containing protein</fullName>
    </recommendedName>
</protein>
<evidence type="ECO:0000256" key="3">
    <source>
        <dbReference type="SAM" id="MobiDB-lite"/>
    </source>
</evidence>
<dbReference type="InterPro" id="IPR029069">
    <property type="entry name" value="HotDog_dom_sf"/>
</dbReference>
<gene>
    <name evidence="5" type="ORF">FA14DRAFT_187068</name>
</gene>
<name>A0A316VKP1_9BASI</name>
<dbReference type="Gene3D" id="3.10.129.10">
    <property type="entry name" value="Hotdog Thioesterase"/>
    <property type="match status" value="1"/>
</dbReference>
<evidence type="ECO:0000256" key="2">
    <source>
        <dbReference type="ARBA" id="ARBA00022801"/>
    </source>
</evidence>
<feature type="domain" description="Thioesterase" evidence="4">
    <location>
        <begin position="28"/>
        <end position="131"/>
    </location>
</feature>
<evidence type="ECO:0000313" key="5">
    <source>
        <dbReference type="EMBL" id="PWN36913.1"/>
    </source>
</evidence>
<dbReference type="Proteomes" id="UP000245771">
    <property type="component" value="Unassembled WGS sequence"/>
</dbReference>
<evidence type="ECO:0000313" key="6">
    <source>
        <dbReference type="Proteomes" id="UP000245771"/>
    </source>
</evidence>
<sequence length="209" mass="23500">MAKDQDRRSWRFPFHMDIQTRWLDNDQYGHLNNSTYYLITDTITNTYLIDHCGIQPYQHPNGQSQLAKESSPERIEPSEERKRPTSDSVIGLVISSSGDFYAPTSFPNLLRVGLRIVHLGNSSVTYEVGIFEVPATDPARCSSSLSSHADKYSLPKDALAAVITRKTHVFVDRQSRKPVKPMPLQLQHGLSKLKVDGITSKESNTSAKL</sequence>
<dbReference type="PANTHER" id="PTHR31793">
    <property type="entry name" value="4-HYDROXYBENZOYL-COA THIOESTERASE FAMILY MEMBER"/>
    <property type="match status" value="1"/>
</dbReference>
<comment type="similarity">
    <text evidence="1">Belongs to the 4-hydroxybenzoyl-CoA thioesterase family.</text>
</comment>
<dbReference type="CDD" id="cd00586">
    <property type="entry name" value="4HBT"/>
    <property type="match status" value="1"/>
</dbReference>
<feature type="compositionally biased region" description="Basic and acidic residues" evidence="3">
    <location>
        <begin position="70"/>
        <end position="85"/>
    </location>
</feature>
<keyword evidence="2" id="KW-0378">Hydrolase</keyword>
<dbReference type="SUPFAM" id="SSF54637">
    <property type="entry name" value="Thioesterase/thiol ester dehydrase-isomerase"/>
    <property type="match status" value="1"/>
</dbReference>
<dbReference type="STRING" id="1280837.A0A316VKP1"/>
<dbReference type="GeneID" id="37023346"/>
<organism evidence="5 6">
    <name type="scientific">Meira miltonrushii</name>
    <dbReference type="NCBI Taxonomy" id="1280837"/>
    <lineage>
        <taxon>Eukaryota</taxon>
        <taxon>Fungi</taxon>
        <taxon>Dikarya</taxon>
        <taxon>Basidiomycota</taxon>
        <taxon>Ustilaginomycotina</taxon>
        <taxon>Exobasidiomycetes</taxon>
        <taxon>Exobasidiales</taxon>
        <taxon>Brachybasidiaceae</taxon>
        <taxon>Meira</taxon>
    </lineage>
</organism>